<dbReference type="Proteomes" id="UP000265520">
    <property type="component" value="Unassembled WGS sequence"/>
</dbReference>
<name>A0A392T687_9FABA</name>
<organism evidence="2 3">
    <name type="scientific">Trifolium medium</name>
    <dbReference type="NCBI Taxonomy" id="97028"/>
    <lineage>
        <taxon>Eukaryota</taxon>
        <taxon>Viridiplantae</taxon>
        <taxon>Streptophyta</taxon>
        <taxon>Embryophyta</taxon>
        <taxon>Tracheophyta</taxon>
        <taxon>Spermatophyta</taxon>
        <taxon>Magnoliopsida</taxon>
        <taxon>eudicotyledons</taxon>
        <taxon>Gunneridae</taxon>
        <taxon>Pentapetalae</taxon>
        <taxon>rosids</taxon>
        <taxon>fabids</taxon>
        <taxon>Fabales</taxon>
        <taxon>Fabaceae</taxon>
        <taxon>Papilionoideae</taxon>
        <taxon>50 kb inversion clade</taxon>
        <taxon>NPAAA clade</taxon>
        <taxon>Hologalegina</taxon>
        <taxon>IRL clade</taxon>
        <taxon>Trifolieae</taxon>
        <taxon>Trifolium</taxon>
    </lineage>
</organism>
<proteinExistence type="predicted"/>
<keyword evidence="3" id="KW-1185">Reference proteome</keyword>
<accession>A0A392T687</accession>
<dbReference type="EMBL" id="LXQA010510191">
    <property type="protein sequence ID" value="MCI56302.1"/>
    <property type="molecule type" value="Genomic_DNA"/>
</dbReference>
<protein>
    <submittedName>
        <fullName evidence="2">Uncharacterized protein</fullName>
    </submittedName>
</protein>
<feature type="region of interest" description="Disordered" evidence="1">
    <location>
        <begin position="1"/>
        <end position="29"/>
    </location>
</feature>
<feature type="non-terminal residue" evidence="2">
    <location>
        <position position="29"/>
    </location>
</feature>
<reference evidence="2 3" key="1">
    <citation type="journal article" date="2018" name="Front. Plant Sci.">
        <title>Red Clover (Trifolium pratense) and Zigzag Clover (T. medium) - A Picture of Genomic Similarities and Differences.</title>
        <authorList>
            <person name="Dluhosova J."/>
            <person name="Istvanek J."/>
            <person name="Nedelnik J."/>
            <person name="Repkova J."/>
        </authorList>
    </citation>
    <scope>NUCLEOTIDE SEQUENCE [LARGE SCALE GENOMIC DNA]</scope>
    <source>
        <strain evidence="3">cv. 10/8</strain>
        <tissue evidence="2">Leaf</tissue>
    </source>
</reference>
<comment type="caution">
    <text evidence="2">The sequence shown here is derived from an EMBL/GenBank/DDBJ whole genome shotgun (WGS) entry which is preliminary data.</text>
</comment>
<evidence type="ECO:0000313" key="3">
    <source>
        <dbReference type="Proteomes" id="UP000265520"/>
    </source>
</evidence>
<evidence type="ECO:0000256" key="1">
    <source>
        <dbReference type="SAM" id="MobiDB-lite"/>
    </source>
</evidence>
<dbReference type="AlphaFoldDB" id="A0A392T687"/>
<sequence>MSTLIEAAVEKTSNLEEEEPSIDLTGEFV</sequence>
<evidence type="ECO:0000313" key="2">
    <source>
        <dbReference type="EMBL" id="MCI56302.1"/>
    </source>
</evidence>